<gene>
    <name evidence="1" type="ORF">CAMSH0001_1492</name>
</gene>
<dbReference type="AlphaFoldDB" id="C6RCQ6"/>
<evidence type="ECO:0000313" key="2">
    <source>
        <dbReference type="Proteomes" id="UP000003107"/>
    </source>
</evidence>
<sequence length="48" mass="5627">MPAIDTLKSKFPGYAKVKFRLNKILSKRAKFSKKIAFKARNIRFYSAF</sequence>
<evidence type="ECO:0000313" key="1">
    <source>
        <dbReference type="EMBL" id="EET80764.1"/>
    </source>
</evidence>
<keyword evidence="2" id="KW-1185">Reference proteome</keyword>
<reference evidence="1 2" key="1">
    <citation type="submission" date="2009-07" db="EMBL/GenBank/DDBJ databases">
        <authorList>
            <person name="Madupu R."/>
            <person name="Sebastian Y."/>
            <person name="Durkin A.S."/>
            <person name="Torralba M."/>
            <person name="Methe B."/>
            <person name="Sutton G.G."/>
            <person name="Strausberg R.L."/>
            <person name="Nelson K.E."/>
        </authorList>
    </citation>
    <scope>NUCLEOTIDE SEQUENCE [LARGE SCALE GENOMIC DNA]</scope>
    <source>
        <strain evidence="1 2">RM3277</strain>
    </source>
</reference>
<accession>C6RCQ6</accession>
<proteinExistence type="predicted"/>
<organism evidence="1 2">
    <name type="scientific">Campylobacter showae RM3277</name>
    <dbReference type="NCBI Taxonomy" id="553219"/>
    <lineage>
        <taxon>Bacteria</taxon>
        <taxon>Pseudomonadati</taxon>
        <taxon>Campylobacterota</taxon>
        <taxon>Epsilonproteobacteria</taxon>
        <taxon>Campylobacterales</taxon>
        <taxon>Campylobacteraceae</taxon>
        <taxon>Campylobacter</taxon>
    </lineage>
</organism>
<protein>
    <submittedName>
        <fullName evidence="1">Uncharacterized protein</fullName>
    </submittedName>
</protein>
<name>C6RCQ6_9BACT</name>
<dbReference type="EMBL" id="ACVQ01000003">
    <property type="protein sequence ID" value="EET80764.1"/>
    <property type="molecule type" value="Genomic_DNA"/>
</dbReference>
<dbReference type="STRING" id="553219.CAMSH0001_1492"/>
<comment type="caution">
    <text evidence="1">The sequence shown here is derived from an EMBL/GenBank/DDBJ whole genome shotgun (WGS) entry which is preliminary data.</text>
</comment>
<dbReference type="Proteomes" id="UP000003107">
    <property type="component" value="Unassembled WGS sequence"/>
</dbReference>